<dbReference type="Proteomes" id="UP000183039">
    <property type="component" value="Unassembled WGS sequence"/>
</dbReference>
<evidence type="ECO:0000313" key="2">
    <source>
        <dbReference type="EMBL" id="ALS02155.1"/>
    </source>
</evidence>
<accession>A0A0S3KCX0</accession>
<name>A0A0S3KCX0_9ENTE</name>
<feature type="region of interest" description="Disordered" evidence="1">
    <location>
        <begin position="1"/>
        <end position="30"/>
    </location>
</feature>
<reference evidence="2 4" key="2">
    <citation type="submission" date="2015-12" db="EMBL/GenBank/DDBJ databases">
        <authorList>
            <person name="Lauer A."/>
            <person name="Humrighouse B."/>
            <person name="Loparev V."/>
            <person name="Shewmaker P.L."/>
            <person name="Whitney A.M."/>
            <person name="McLaughlin R.W."/>
        </authorList>
    </citation>
    <scope>NUCLEOTIDE SEQUENCE [LARGE SCALE GENOMIC DNA]</scope>
    <source>
        <strain evidence="2 4">LMG 23085</strain>
    </source>
</reference>
<feature type="compositionally biased region" description="Basic and acidic residues" evidence="1">
    <location>
        <begin position="91"/>
        <end position="112"/>
    </location>
</feature>
<sequence>MTEIEVEVTTRNVRQLEESQQENENQQRGMEQAMELYHEHFQRSNTIYSEMNDTFHRNDFAPVFQQMQDEIYHERRQLFDQLEEELEELKRENRVLDDQLSEEQYKRQRLLNEADEEETNNEQY</sequence>
<dbReference type="OrthoDB" id="2186320at2"/>
<evidence type="ECO:0000313" key="3">
    <source>
        <dbReference type="EMBL" id="OJG84681.1"/>
    </source>
</evidence>
<gene>
    <name evidence="2" type="ORF">ATZ33_12415</name>
    <name evidence="3" type="ORF">RV15_GL002896</name>
</gene>
<dbReference type="RefSeq" id="WP_071879402.1">
    <property type="nucleotide sequence ID" value="NZ_JXLC01000046.1"/>
</dbReference>
<dbReference type="Pfam" id="PF13125">
    <property type="entry name" value="DUF3958"/>
    <property type="match status" value="1"/>
</dbReference>
<proteinExistence type="predicted"/>
<dbReference type="EMBL" id="JXLC01000046">
    <property type="protein sequence ID" value="OJG84681.1"/>
    <property type="molecule type" value="Genomic_DNA"/>
</dbReference>
<dbReference type="InterPro" id="IPR025014">
    <property type="entry name" value="DUF3958"/>
</dbReference>
<keyword evidence="4" id="KW-1185">Reference proteome</keyword>
<evidence type="ECO:0000313" key="4">
    <source>
        <dbReference type="Proteomes" id="UP000065511"/>
    </source>
</evidence>
<dbReference type="EMBL" id="CP013614">
    <property type="protein sequence ID" value="ALS02155.1"/>
    <property type="molecule type" value="Genomic_DNA"/>
</dbReference>
<feature type="region of interest" description="Disordered" evidence="1">
    <location>
        <begin position="91"/>
        <end position="124"/>
    </location>
</feature>
<protein>
    <submittedName>
        <fullName evidence="3">Uncharacterized protein</fullName>
    </submittedName>
</protein>
<evidence type="ECO:0000313" key="5">
    <source>
        <dbReference type="Proteomes" id="UP000183039"/>
    </source>
</evidence>
<dbReference type="Proteomes" id="UP000065511">
    <property type="component" value="Chromosome"/>
</dbReference>
<organism evidence="3 5">
    <name type="scientific">Enterococcus silesiacus</name>
    <dbReference type="NCBI Taxonomy" id="332949"/>
    <lineage>
        <taxon>Bacteria</taxon>
        <taxon>Bacillati</taxon>
        <taxon>Bacillota</taxon>
        <taxon>Bacilli</taxon>
        <taxon>Lactobacillales</taxon>
        <taxon>Enterococcaceae</taxon>
        <taxon>Enterococcus</taxon>
    </lineage>
</organism>
<feature type="compositionally biased region" description="Acidic residues" evidence="1">
    <location>
        <begin position="113"/>
        <end position="124"/>
    </location>
</feature>
<dbReference type="KEGG" id="ess:ATZ33_12415"/>
<reference evidence="3 5" key="1">
    <citation type="submission" date="2014-12" db="EMBL/GenBank/DDBJ databases">
        <title>Draft genome sequences of 29 type strains of Enterococci.</title>
        <authorList>
            <person name="Zhong Z."/>
            <person name="Sun Z."/>
            <person name="Liu W."/>
            <person name="Zhang W."/>
            <person name="Zhang H."/>
        </authorList>
    </citation>
    <scope>NUCLEOTIDE SEQUENCE [LARGE SCALE GENOMIC DNA]</scope>
    <source>
        <strain evidence="3 5">DSM 22801</strain>
    </source>
</reference>
<evidence type="ECO:0000256" key="1">
    <source>
        <dbReference type="SAM" id="MobiDB-lite"/>
    </source>
</evidence>
<dbReference type="AlphaFoldDB" id="A0A0S3KCX0"/>